<dbReference type="Proteomes" id="UP000242180">
    <property type="component" value="Unassembled WGS sequence"/>
</dbReference>
<evidence type="ECO:0000256" key="5">
    <source>
        <dbReference type="ARBA" id="ARBA00023242"/>
    </source>
</evidence>
<dbReference type="SMART" id="SM00066">
    <property type="entry name" value="GAL4"/>
    <property type="match status" value="1"/>
</dbReference>
<evidence type="ECO:0000313" key="9">
    <source>
        <dbReference type="Proteomes" id="UP000242180"/>
    </source>
</evidence>
<feature type="region of interest" description="Disordered" evidence="6">
    <location>
        <begin position="108"/>
        <end position="153"/>
    </location>
</feature>
<feature type="domain" description="Zn(2)-C6 fungal-type" evidence="7">
    <location>
        <begin position="13"/>
        <end position="42"/>
    </location>
</feature>
<accession>A0A1X2HLN3</accession>
<keyword evidence="2" id="KW-0479">Metal-binding</keyword>
<dbReference type="OrthoDB" id="2328572at2759"/>
<gene>
    <name evidence="8" type="ORF">BCR43DRAFT_560815</name>
</gene>
<evidence type="ECO:0000256" key="6">
    <source>
        <dbReference type="SAM" id="MobiDB-lite"/>
    </source>
</evidence>
<dbReference type="AlphaFoldDB" id="A0A1X2HLN3"/>
<dbReference type="GO" id="GO:0005634">
    <property type="term" value="C:nucleus"/>
    <property type="evidence" value="ECO:0007669"/>
    <property type="project" value="UniProtKB-SubCell"/>
</dbReference>
<evidence type="ECO:0000256" key="3">
    <source>
        <dbReference type="ARBA" id="ARBA00023015"/>
    </source>
</evidence>
<dbReference type="PROSITE" id="PS00463">
    <property type="entry name" value="ZN2_CY6_FUNGAL_1"/>
    <property type="match status" value="1"/>
</dbReference>
<dbReference type="InterPro" id="IPR001138">
    <property type="entry name" value="Zn2Cys6_DnaBD"/>
</dbReference>
<comment type="caution">
    <text evidence="8">The sequence shown here is derived from an EMBL/GenBank/DDBJ whole genome shotgun (WGS) entry which is preliminary data.</text>
</comment>
<evidence type="ECO:0000256" key="2">
    <source>
        <dbReference type="ARBA" id="ARBA00022723"/>
    </source>
</evidence>
<dbReference type="InterPro" id="IPR050815">
    <property type="entry name" value="TF_fung"/>
</dbReference>
<feature type="compositionally biased region" description="Low complexity" evidence="6">
    <location>
        <begin position="114"/>
        <end position="140"/>
    </location>
</feature>
<dbReference type="PANTHER" id="PTHR47338">
    <property type="entry name" value="ZN(II)2CYS6 TRANSCRIPTION FACTOR (EUROFUNG)-RELATED"/>
    <property type="match status" value="1"/>
</dbReference>
<keyword evidence="9" id="KW-1185">Reference proteome</keyword>
<dbReference type="SUPFAM" id="SSF57701">
    <property type="entry name" value="Zn2/Cys6 DNA-binding domain"/>
    <property type="match status" value="1"/>
</dbReference>
<dbReference type="OMA" id="ANMYLEI"/>
<evidence type="ECO:0000313" key="8">
    <source>
        <dbReference type="EMBL" id="ORZ00271.1"/>
    </source>
</evidence>
<dbReference type="STRING" id="13706.A0A1X2HLN3"/>
<organism evidence="8 9">
    <name type="scientific">Syncephalastrum racemosum</name>
    <name type="common">Filamentous fungus</name>
    <dbReference type="NCBI Taxonomy" id="13706"/>
    <lineage>
        <taxon>Eukaryota</taxon>
        <taxon>Fungi</taxon>
        <taxon>Fungi incertae sedis</taxon>
        <taxon>Mucoromycota</taxon>
        <taxon>Mucoromycotina</taxon>
        <taxon>Mucoromycetes</taxon>
        <taxon>Mucorales</taxon>
        <taxon>Syncephalastraceae</taxon>
        <taxon>Syncephalastrum</taxon>
    </lineage>
</organism>
<dbReference type="PROSITE" id="PS50048">
    <property type="entry name" value="ZN2_CY6_FUNGAL_2"/>
    <property type="match status" value="1"/>
</dbReference>
<dbReference type="Pfam" id="PF00172">
    <property type="entry name" value="Zn_clus"/>
    <property type="match status" value="1"/>
</dbReference>
<dbReference type="CDD" id="cd00067">
    <property type="entry name" value="GAL4"/>
    <property type="match status" value="1"/>
</dbReference>
<comment type="subcellular location">
    <subcellularLocation>
        <location evidence="1">Nucleus</location>
    </subcellularLocation>
</comment>
<name>A0A1X2HLN3_SYNRA</name>
<evidence type="ECO:0000256" key="4">
    <source>
        <dbReference type="ARBA" id="ARBA00023163"/>
    </source>
</evidence>
<protein>
    <recommendedName>
        <fullName evidence="7">Zn(2)-C6 fungal-type domain-containing protein</fullName>
    </recommendedName>
</protein>
<dbReference type="EMBL" id="MCGN01000002">
    <property type="protein sequence ID" value="ORZ00271.1"/>
    <property type="molecule type" value="Genomic_DNA"/>
</dbReference>
<dbReference type="CDD" id="cd12148">
    <property type="entry name" value="fungal_TF_MHR"/>
    <property type="match status" value="1"/>
</dbReference>
<dbReference type="Gene3D" id="4.10.240.10">
    <property type="entry name" value="Zn(2)-C6 fungal-type DNA-binding domain"/>
    <property type="match status" value="1"/>
</dbReference>
<sequence length="744" mass="84960">MVAVMSSKAKNVPCEGCRERKKKCSSGLPCERCRRLGIECHYLKPAAPPDLEYVELVNSREMESQVFELETMLKSMENEMQKVHQSSAWLQQPITLLHSGKKAASALIERKASESNSSTSSIISDNASTSTDATPSSPTSPETPRPTSPQTLNQTLVTKHQLIPIKKDRLHYNDDPIRWHLRLGPYGLRIETDIKTIEELSRKVNQLADWNGPMLYKQPTNTDPHILPRYVLFSGMRQSQFRAIRQCIAAAEHNTAIIPTTYQNPNAALELLQAFFACQFYRVVGMHRGVFYSLFVDPSDPEASPAVSALCAAILTMRCRHVSRIIPPEAQVPLQRQFAQNARDNVNFDEPTIETLFTYIYLARYYVNLLRPEQAAKYFDLAVRIRYIVVDQYVEDGDVRRLRSNVCPKEWEFLKRMHWELYNISANLDFQQNKRGIPAKPRTAPPPPSISSVLRQTVPLNLLYATPQMDESERTVRSITKDKFGYLIHEKLHRYLKLTRNQPDSNIPLELLISTEKAINACYYKDLPESYRLPLNIFENGLTDEEFRERLAHQPTCDAVSVALAIQYHQALIALYETFLPPLPAAFRGKSFLLGGGNHAQQISDPKDIEKERSMHTMRALETCYRSAIIVVRLMEYGVCYLPDASCGIIMPCLVSAWDIHIRNACLGVVDPEQASAHVPSRVVRTSRDYILRCIQLLRKGYFYNAAERPMWEHHQAIENELLQAMFSTQPFTAFDPQEIPSAW</sequence>
<dbReference type="InterPro" id="IPR036864">
    <property type="entry name" value="Zn2-C6_fun-type_DNA-bd_sf"/>
</dbReference>
<dbReference type="PANTHER" id="PTHR47338:SF5">
    <property type="entry name" value="ZN(II)2CYS6 TRANSCRIPTION FACTOR (EUROFUNG)"/>
    <property type="match status" value="1"/>
</dbReference>
<keyword evidence="5" id="KW-0539">Nucleus</keyword>
<reference evidence="8 9" key="1">
    <citation type="submission" date="2016-07" db="EMBL/GenBank/DDBJ databases">
        <title>Pervasive Adenine N6-methylation of Active Genes in Fungi.</title>
        <authorList>
            <consortium name="DOE Joint Genome Institute"/>
            <person name="Mondo S.J."/>
            <person name="Dannebaum R.O."/>
            <person name="Kuo R.C."/>
            <person name="Labutti K."/>
            <person name="Haridas S."/>
            <person name="Kuo A."/>
            <person name="Salamov A."/>
            <person name="Ahrendt S.R."/>
            <person name="Lipzen A."/>
            <person name="Sullivan W."/>
            <person name="Andreopoulos W.B."/>
            <person name="Clum A."/>
            <person name="Lindquist E."/>
            <person name="Daum C."/>
            <person name="Ramamoorthy G.K."/>
            <person name="Gryganskyi A."/>
            <person name="Culley D."/>
            <person name="Magnuson J.K."/>
            <person name="James T.Y."/>
            <person name="O'Malley M.A."/>
            <person name="Stajich J.E."/>
            <person name="Spatafora J.W."/>
            <person name="Visel A."/>
            <person name="Grigoriev I.V."/>
        </authorList>
    </citation>
    <scope>NUCLEOTIDE SEQUENCE [LARGE SCALE GENOMIC DNA]</scope>
    <source>
        <strain evidence="8 9">NRRL 2496</strain>
    </source>
</reference>
<keyword evidence="4" id="KW-0804">Transcription</keyword>
<evidence type="ECO:0000256" key="1">
    <source>
        <dbReference type="ARBA" id="ARBA00004123"/>
    </source>
</evidence>
<dbReference type="GO" id="GO:0000981">
    <property type="term" value="F:DNA-binding transcription factor activity, RNA polymerase II-specific"/>
    <property type="evidence" value="ECO:0007669"/>
    <property type="project" value="InterPro"/>
</dbReference>
<evidence type="ECO:0000259" key="7">
    <source>
        <dbReference type="PROSITE" id="PS50048"/>
    </source>
</evidence>
<dbReference type="GO" id="GO:0008270">
    <property type="term" value="F:zinc ion binding"/>
    <property type="evidence" value="ECO:0007669"/>
    <property type="project" value="InterPro"/>
</dbReference>
<dbReference type="InParanoid" id="A0A1X2HLN3"/>
<keyword evidence="3" id="KW-0805">Transcription regulation</keyword>
<proteinExistence type="predicted"/>